<proteinExistence type="predicted"/>
<dbReference type="InterPro" id="IPR000719">
    <property type="entry name" value="Prot_kinase_dom"/>
</dbReference>
<dbReference type="AlphaFoldDB" id="A0A8T1TRP1"/>
<dbReference type="GO" id="GO:0005737">
    <property type="term" value="C:cytoplasm"/>
    <property type="evidence" value="ECO:0007669"/>
    <property type="project" value="TreeGrafter"/>
</dbReference>
<protein>
    <recommendedName>
        <fullName evidence="1">Protein kinase domain-containing protein</fullName>
    </recommendedName>
</protein>
<dbReference type="PROSITE" id="PS50011">
    <property type="entry name" value="PROTEIN_KINASE_DOM"/>
    <property type="match status" value="1"/>
</dbReference>
<evidence type="ECO:0000259" key="1">
    <source>
        <dbReference type="PROSITE" id="PS50011"/>
    </source>
</evidence>
<comment type="caution">
    <text evidence="2">The sequence shown here is derived from an EMBL/GenBank/DDBJ whole genome shotgun (WGS) entry which is preliminary data.</text>
</comment>
<organism evidence="2 3">
    <name type="scientific">Phytophthora cactorum</name>
    <dbReference type="NCBI Taxonomy" id="29920"/>
    <lineage>
        <taxon>Eukaryota</taxon>
        <taxon>Sar</taxon>
        <taxon>Stramenopiles</taxon>
        <taxon>Oomycota</taxon>
        <taxon>Peronosporomycetes</taxon>
        <taxon>Peronosporales</taxon>
        <taxon>Peronosporaceae</taxon>
        <taxon>Phytophthora</taxon>
    </lineage>
</organism>
<evidence type="ECO:0000313" key="3">
    <source>
        <dbReference type="Proteomes" id="UP000688947"/>
    </source>
</evidence>
<reference evidence="2" key="1">
    <citation type="submission" date="2021-01" db="EMBL/GenBank/DDBJ databases">
        <title>Phytophthora aleatoria, a newly-described species from Pinus radiata is distinct from Phytophthora cactorum isolates based on comparative genomics.</title>
        <authorList>
            <person name="Mcdougal R."/>
            <person name="Panda P."/>
            <person name="Williams N."/>
            <person name="Studholme D.J."/>
        </authorList>
    </citation>
    <scope>NUCLEOTIDE SEQUENCE</scope>
    <source>
        <strain evidence="2">NZFS 3830</strain>
    </source>
</reference>
<dbReference type="InterPro" id="IPR053235">
    <property type="entry name" value="Ser_Thr_kinase"/>
</dbReference>
<dbReference type="PROSITE" id="PS00109">
    <property type="entry name" value="PROTEIN_KINASE_TYR"/>
    <property type="match status" value="1"/>
</dbReference>
<name>A0A8T1TRP1_9STRA</name>
<dbReference type="OrthoDB" id="125266at2759"/>
<dbReference type="Proteomes" id="UP000688947">
    <property type="component" value="Unassembled WGS sequence"/>
</dbReference>
<gene>
    <name evidence="2" type="ORF">JG687_00016190</name>
</gene>
<feature type="domain" description="Protein kinase" evidence="1">
    <location>
        <begin position="1"/>
        <end position="118"/>
    </location>
</feature>
<dbReference type="InterPro" id="IPR008266">
    <property type="entry name" value="Tyr_kinase_AS"/>
</dbReference>
<dbReference type="EMBL" id="JAENGZ010001576">
    <property type="protein sequence ID" value="KAG6947288.1"/>
    <property type="molecule type" value="Genomic_DNA"/>
</dbReference>
<dbReference type="Pfam" id="PF00069">
    <property type="entry name" value="Pkinase"/>
    <property type="match status" value="1"/>
</dbReference>
<dbReference type="GO" id="GO:0004674">
    <property type="term" value="F:protein serine/threonine kinase activity"/>
    <property type="evidence" value="ECO:0007669"/>
    <property type="project" value="TreeGrafter"/>
</dbReference>
<dbReference type="GO" id="GO:0005524">
    <property type="term" value="F:ATP binding"/>
    <property type="evidence" value="ECO:0007669"/>
    <property type="project" value="InterPro"/>
</dbReference>
<evidence type="ECO:0000313" key="2">
    <source>
        <dbReference type="EMBL" id="KAG6947288.1"/>
    </source>
</evidence>
<dbReference type="PANTHER" id="PTHR24361">
    <property type="entry name" value="MITOGEN-ACTIVATED KINASE KINASE KINASE"/>
    <property type="match status" value="1"/>
</dbReference>
<sequence>MYGACTAGPNLQFFVCEYASQGSLREHTDPARITKSTMWKLLHEAVLGLEYLHERGIIHGDLRCSNILVGSDGMAKLSNLRLSGSTSVASSRWQSPEVLEGNPPSQQSDVYSLGICII</sequence>
<accession>A0A8T1TRP1</accession>